<dbReference type="InterPro" id="IPR006132">
    <property type="entry name" value="Asp/Orn_carbamoyltranf_P-bd"/>
</dbReference>
<keyword evidence="6" id="KW-0808">Transferase</keyword>
<dbReference type="Gene3D" id="3.40.50.1370">
    <property type="entry name" value="Aspartate/ornithine carbamoyltransferase"/>
    <property type="match status" value="2"/>
</dbReference>
<dbReference type="PROSITE" id="PS00097">
    <property type="entry name" value="CARBAMOYLTRANSFERASE"/>
    <property type="match status" value="1"/>
</dbReference>
<dbReference type="EC" id="2.1.3.3" evidence="3"/>
<evidence type="ECO:0000256" key="6">
    <source>
        <dbReference type="ARBA" id="ARBA00022679"/>
    </source>
</evidence>
<evidence type="ECO:0000256" key="2">
    <source>
        <dbReference type="ARBA" id="ARBA00007805"/>
    </source>
</evidence>
<reference evidence="11" key="1">
    <citation type="submission" date="2021-07" db="EMBL/GenBank/DDBJ databases">
        <title>Draft genome of Mortierella alpina, strain LL118, isolated from an aspen leaf litter sample.</title>
        <authorList>
            <person name="Yang S."/>
            <person name="Vinatzer B.A."/>
        </authorList>
    </citation>
    <scope>NUCLEOTIDE SEQUENCE</scope>
    <source>
        <strain evidence="11">LL118</strain>
    </source>
</reference>
<evidence type="ECO:0000256" key="7">
    <source>
        <dbReference type="SAM" id="Phobius"/>
    </source>
</evidence>
<dbReference type="InterPro" id="IPR036249">
    <property type="entry name" value="Thioredoxin-like_sf"/>
</dbReference>
<evidence type="ECO:0000313" key="12">
    <source>
        <dbReference type="Proteomes" id="UP000717515"/>
    </source>
</evidence>
<evidence type="ECO:0000256" key="3">
    <source>
        <dbReference type="ARBA" id="ARBA00013007"/>
    </source>
</evidence>
<dbReference type="InterPro" id="IPR002292">
    <property type="entry name" value="Orn/put_carbamltrans"/>
</dbReference>
<dbReference type="GO" id="GO:0016597">
    <property type="term" value="F:amino acid binding"/>
    <property type="evidence" value="ECO:0007669"/>
    <property type="project" value="InterPro"/>
</dbReference>
<dbReference type="PANTHER" id="PTHR45753">
    <property type="entry name" value="ORNITHINE CARBAMOYLTRANSFERASE, MITOCHONDRIAL"/>
    <property type="match status" value="1"/>
</dbReference>
<dbReference type="SUPFAM" id="SSF53671">
    <property type="entry name" value="Aspartate/ornithine carbamoyltransferase"/>
    <property type="match status" value="1"/>
</dbReference>
<dbReference type="Pfam" id="PF00462">
    <property type="entry name" value="Glutaredoxin"/>
    <property type="match status" value="1"/>
</dbReference>
<evidence type="ECO:0000259" key="9">
    <source>
        <dbReference type="Pfam" id="PF00462"/>
    </source>
</evidence>
<dbReference type="NCBIfam" id="TIGR00658">
    <property type="entry name" value="orni_carb_tr"/>
    <property type="match status" value="1"/>
</dbReference>
<dbReference type="InterPro" id="IPR002109">
    <property type="entry name" value="Glutaredoxin"/>
</dbReference>
<feature type="transmembrane region" description="Helical" evidence="7">
    <location>
        <begin position="196"/>
        <end position="213"/>
    </location>
</feature>
<dbReference type="GO" id="GO:0016491">
    <property type="term" value="F:oxidoreductase activity"/>
    <property type="evidence" value="ECO:0007669"/>
    <property type="project" value="UniProtKB-ARBA"/>
</dbReference>
<dbReference type="GO" id="GO:0042450">
    <property type="term" value="P:L-arginine biosynthetic process via ornithine"/>
    <property type="evidence" value="ECO:0007669"/>
    <property type="project" value="TreeGrafter"/>
</dbReference>
<dbReference type="PRINTS" id="PR00102">
    <property type="entry name" value="OTCASE"/>
</dbReference>
<dbReference type="Pfam" id="PF00185">
    <property type="entry name" value="OTCace"/>
    <property type="match status" value="1"/>
</dbReference>
<dbReference type="CDD" id="cd03419">
    <property type="entry name" value="GRX_GRXh_1_2_like"/>
    <property type="match status" value="1"/>
</dbReference>
<dbReference type="FunFam" id="3.40.50.1370:FF:000009">
    <property type="entry name" value="Ornithine carbamoyltransferase, mitochondrial"/>
    <property type="match status" value="1"/>
</dbReference>
<evidence type="ECO:0000259" key="8">
    <source>
        <dbReference type="Pfam" id="PF00185"/>
    </source>
</evidence>
<comment type="pathway">
    <text evidence="1">Amino-acid biosynthesis; L-arginine biosynthesis; L-arginine from L-ornithine and carbamoyl phosphate: step 1/3.</text>
</comment>
<evidence type="ECO:0000256" key="4">
    <source>
        <dbReference type="ARBA" id="ARBA00022571"/>
    </source>
</evidence>
<feature type="domain" description="Aspartate/ornithine carbamoyltransferase Asp/Orn-binding" evidence="8">
    <location>
        <begin position="565"/>
        <end position="717"/>
    </location>
</feature>
<comment type="caution">
    <text evidence="11">The sequence shown here is derived from an EMBL/GenBank/DDBJ whole genome shotgun (WGS) entry which is preliminary data.</text>
</comment>
<evidence type="ECO:0000313" key="11">
    <source>
        <dbReference type="EMBL" id="KAG9320057.1"/>
    </source>
</evidence>
<dbReference type="EMBL" id="JAIFTL010000335">
    <property type="protein sequence ID" value="KAG9320057.1"/>
    <property type="molecule type" value="Genomic_DNA"/>
</dbReference>
<dbReference type="NCBIfam" id="NF001986">
    <property type="entry name" value="PRK00779.1"/>
    <property type="match status" value="1"/>
</dbReference>
<gene>
    <name evidence="11" type="ORF">KVV02_007290</name>
</gene>
<keyword evidence="5" id="KW-0028">Amino-acid biosynthesis</keyword>
<accession>A0A9P7ZX48</accession>
<proteinExistence type="inferred from homology"/>
<dbReference type="GO" id="GO:0004585">
    <property type="term" value="F:ornithine carbamoyltransferase activity"/>
    <property type="evidence" value="ECO:0007669"/>
    <property type="project" value="UniProtKB-EC"/>
</dbReference>
<dbReference type="InterPro" id="IPR006130">
    <property type="entry name" value="Asp/Orn_carbamoylTrfase"/>
</dbReference>
<dbReference type="Gene3D" id="3.40.30.10">
    <property type="entry name" value="Glutaredoxin"/>
    <property type="match status" value="1"/>
</dbReference>
<dbReference type="Pfam" id="PF02729">
    <property type="entry name" value="OTCace_N"/>
    <property type="match status" value="1"/>
</dbReference>
<dbReference type="InterPro" id="IPR036901">
    <property type="entry name" value="Asp/Orn_carbamoylTrfase_sf"/>
</dbReference>
<dbReference type="Proteomes" id="UP000717515">
    <property type="component" value="Unassembled WGS sequence"/>
</dbReference>
<organism evidence="11 12">
    <name type="scientific">Mortierella alpina</name>
    <name type="common">Oleaginous fungus</name>
    <name type="synonym">Mortierella renispora</name>
    <dbReference type="NCBI Taxonomy" id="64518"/>
    <lineage>
        <taxon>Eukaryota</taxon>
        <taxon>Fungi</taxon>
        <taxon>Fungi incertae sedis</taxon>
        <taxon>Mucoromycota</taxon>
        <taxon>Mortierellomycotina</taxon>
        <taxon>Mortierellomycetes</taxon>
        <taxon>Mortierellales</taxon>
        <taxon>Mortierellaceae</taxon>
        <taxon>Mortierella</taxon>
    </lineage>
</organism>
<protein>
    <recommendedName>
        <fullName evidence="3">ornithine carbamoyltransferase</fullName>
        <ecNumber evidence="3">2.1.3.3</ecNumber>
    </recommendedName>
</protein>
<dbReference type="InterPro" id="IPR006131">
    <property type="entry name" value="Asp_carbamoyltransf_Asp/Orn-bd"/>
</dbReference>
<evidence type="ECO:0000259" key="10">
    <source>
        <dbReference type="Pfam" id="PF02729"/>
    </source>
</evidence>
<sequence>MELHSLLGQHPGTSAIEELLAKVAREIGKGQDSSVPPPAIKVYSDAAYYSYLPLGISLNYRPSKALVPSPLGTKGNSVPAPDSSLLTLEAIHLYKSPADKFETFPLQFRLFKEGDSNRPGTAYELDMDMKAHEIVQLLGEPEEKQGGGRGGNCWIGYPKSLGLAIDFAGSNWEDRDMPRPAPVFTAIIRSRRIRGLVFLLTALLGLYVLFLSTTDRLSPTRDRVQLNGDGEPMDLTQDGSSSNFKGGVVSEPAIVVLEKRIRQLIDSNRVMVFSKTYCPYSAAAKKLLRSYTDDFKVLEVDLEDQDADIKRLLTKITHGHSTFPSIFFQGESIGGKDNLQALEDRNELKSRLDQSPASISHPALPATAAALPSVLARSLHASSSSNKQKKVYSTADVASVSGVPHLLTDNDLSPKQLSDIIQSACQFKHQAKVEGKPSGAPLAGKTMALMFSKRSTRTRVATETAVAYLGGHAMFLGSQDIQLGVNESLLDTSKVVSSMVDGIMARVGAHSEIETLAQYSTVPIINALSDLYHPTQILADLMTLHELYTPKGSAPHLTAPSSTLKNLRLAWVGDGNNILHSLMLQLPKVGMHISMATPKGYEPNADILSQAKQNAQAAGTEVGVFYDPKDAIRDADIIVTDTWISMGQEEEKKQRIQAFAGYQLTTDLIEKSGAKQDWKFLHCLPRKQEEVTDDVFYSPRSHVFQEAENRKWTILACINQLLVKKGF</sequence>
<dbReference type="GO" id="GO:0005739">
    <property type="term" value="C:mitochondrion"/>
    <property type="evidence" value="ECO:0007669"/>
    <property type="project" value="TreeGrafter"/>
</dbReference>
<keyword evidence="7" id="KW-0472">Membrane</keyword>
<dbReference type="AlphaFoldDB" id="A0A9P7ZX48"/>
<dbReference type="PROSITE" id="PS51354">
    <property type="entry name" value="GLUTAREDOXIN_2"/>
    <property type="match status" value="1"/>
</dbReference>
<evidence type="ECO:0000256" key="5">
    <source>
        <dbReference type="ARBA" id="ARBA00022605"/>
    </source>
</evidence>
<name>A0A9P7ZX48_MORAP</name>
<keyword evidence="7" id="KW-0812">Transmembrane</keyword>
<dbReference type="GO" id="GO:0019240">
    <property type="term" value="P:citrulline biosynthetic process"/>
    <property type="evidence" value="ECO:0007669"/>
    <property type="project" value="TreeGrafter"/>
</dbReference>
<feature type="domain" description="Glutaredoxin" evidence="9">
    <location>
        <begin position="270"/>
        <end position="333"/>
    </location>
</feature>
<comment type="similarity">
    <text evidence="2">Belongs to the aspartate/ornithine carbamoyltransferase superfamily. OTCase family.</text>
</comment>
<dbReference type="SUPFAM" id="SSF52833">
    <property type="entry name" value="Thioredoxin-like"/>
    <property type="match status" value="1"/>
</dbReference>
<dbReference type="PRINTS" id="PR00100">
    <property type="entry name" value="AOTCASE"/>
</dbReference>
<dbReference type="PANTHER" id="PTHR45753:SF3">
    <property type="entry name" value="ORNITHINE TRANSCARBAMYLASE, MITOCHONDRIAL"/>
    <property type="match status" value="1"/>
</dbReference>
<keyword evidence="7" id="KW-1133">Transmembrane helix</keyword>
<evidence type="ECO:0000256" key="1">
    <source>
        <dbReference type="ARBA" id="ARBA00004975"/>
    </source>
</evidence>
<feature type="domain" description="Aspartate/ornithine carbamoyltransferase carbamoyl-P binding" evidence="10">
    <location>
        <begin position="405"/>
        <end position="546"/>
    </location>
</feature>
<keyword evidence="4" id="KW-0055">Arginine biosynthesis</keyword>